<dbReference type="Pfam" id="PF00646">
    <property type="entry name" value="F-box"/>
    <property type="match status" value="1"/>
</dbReference>
<evidence type="ECO:0000259" key="1">
    <source>
        <dbReference type="Pfam" id="PF00646"/>
    </source>
</evidence>
<dbReference type="InterPro" id="IPR001810">
    <property type="entry name" value="F-box_dom"/>
</dbReference>
<feature type="domain" description="F-box" evidence="1">
    <location>
        <begin position="14"/>
        <end position="49"/>
    </location>
</feature>
<dbReference type="AlphaFoldDB" id="A0AA38T8I3"/>
<reference evidence="3" key="1">
    <citation type="submission" date="2023-03" db="EMBL/GenBank/DDBJ databases">
        <title>Chromosome-scale reference genome and RAD-based genetic map of yellow starthistle (Centaurea solstitialis) reveal putative structural variation and QTLs associated with invader traits.</title>
        <authorList>
            <person name="Reatini B."/>
            <person name="Cang F.A."/>
            <person name="Jiang Q."/>
            <person name="Mckibben M.T.W."/>
            <person name="Barker M.S."/>
            <person name="Rieseberg L.H."/>
            <person name="Dlugosch K.M."/>
        </authorList>
    </citation>
    <scope>NUCLEOTIDE SEQUENCE</scope>
    <source>
        <strain evidence="3">CAN-66</strain>
        <tissue evidence="3">Leaf</tissue>
    </source>
</reference>
<dbReference type="InterPro" id="IPR050796">
    <property type="entry name" value="SCF_F-box_component"/>
</dbReference>
<dbReference type="Gene3D" id="1.20.1280.50">
    <property type="match status" value="1"/>
</dbReference>
<sequence>MANRKRITPPELSPEIVLFHILPKQPAKSLLRFKCVCKQWRSFLTSPLFANIHLTTVDHHRHEKVIFLGSRLPSTNNFQTIDCEDGLIAEPRCYPFAGYDPILTSSVNGVILSLTIDGNVYIYSLRSDSWRKLKSTLEYEDRIPYAGDHNFLDEKLHFLRPLQLDKKRRYIIIRLDLKTEKFTEIVVPPSCGHRDLSLMVVRGCIELTIFKEALWRTWMIKMWRMNGNGD</sequence>
<keyword evidence="4" id="KW-1185">Reference proteome</keyword>
<comment type="caution">
    <text evidence="3">The sequence shown here is derived from an EMBL/GenBank/DDBJ whole genome shotgun (WGS) entry which is preliminary data.</text>
</comment>
<organism evidence="3 4">
    <name type="scientific">Centaurea solstitialis</name>
    <name type="common">yellow star-thistle</name>
    <dbReference type="NCBI Taxonomy" id="347529"/>
    <lineage>
        <taxon>Eukaryota</taxon>
        <taxon>Viridiplantae</taxon>
        <taxon>Streptophyta</taxon>
        <taxon>Embryophyta</taxon>
        <taxon>Tracheophyta</taxon>
        <taxon>Spermatophyta</taxon>
        <taxon>Magnoliopsida</taxon>
        <taxon>eudicotyledons</taxon>
        <taxon>Gunneridae</taxon>
        <taxon>Pentapetalae</taxon>
        <taxon>asterids</taxon>
        <taxon>campanulids</taxon>
        <taxon>Asterales</taxon>
        <taxon>Asteraceae</taxon>
        <taxon>Carduoideae</taxon>
        <taxon>Cardueae</taxon>
        <taxon>Centaureinae</taxon>
        <taxon>Centaurea</taxon>
    </lineage>
</organism>
<accession>A0AA38T8I3</accession>
<evidence type="ECO:0000313" key="3">
    <source>
        <dbReference type="EMBL" id="KAJ9555459.1"/>
    </source>
</evidence>
<evidence type="ECO:0008006" key="5">
    <source>
        <dbReference type="Google" id="ProtNLM"/>
    </source>
</evidence>
<dbReference type="Proteomes" id="UP001172457">
    <property type="component" value="Chromosome 3"/>
</dbReference>
<dbReference type="PANTHER" id="PTHR31672:SF13">
    <property type="entry name" value="F-BOX PROTEIN CPR30-LIKE"/>
    <property type="match status" value="1"/>
</dbReference>
<proteinExistence type="predicted"/>
<dbReference type="InterPro" id="IPR006527">
    <property type="entry name" value="F-box-assoc_dom_typ1"/>
</dbReference>
<dbReference type="EMBL" id="JARYMX010000003">
    <property type="protein sequence ID" value="KAJ9555459.1"/>
    <property type="molecule type" value="Genomic_DNA"/>
</dbReference>
<dbReference type="Pfam" id="PF07734">
    <property type="entry name" value="FBA_1"/>
    <property type="match status" value="1"/>
</dbReference>
<dbReference type="InterPro" id="IPR036047">
    <property type="entry name" value="F-box-like_dom_sf"/>
</dbReference>
<dbReference type="CDD" id="cd22157">
    <property type="entry name" value="F-box_AtFBW1-like"/>
    <property type="match status" value="1"/>
</dbReference>
<name>A0AA38T8I3_9ASTR</name>
<evidence type="ECO:0000313" key="4">
    <source>
        <dbReference type="Proteomes" id="UP001172457"/>
    </source>
</evidence>
<feature type="domain" description="F-box associated beta-propeller type 1" evidence="2">
    <location>
        <begin position="118"/>
        <end position="223"/>
    </location>
</feature>
<dbReference type="SUPFAM" id="SSF81383">
    <property type="entry name" value="F-box domain"/>
    <property type="match status" value="1"/>
</dbReference>
<gene>
    <name evidence="3" type="ORF">OSB04_010073</name>
</gene>
<dbReference type="PANTHER" id="PTHR31672">
    <property type="entry name" value="BNACNNG10540D PROTEIN"/>
    <property type="match status" value="1"/>
</dbReference>
<protein>
    <recommendedName>
        <fullName evidence="5">F-box domain-containing protein</fullName>
    </recommendedName>
</protein>
<evidence type="ECO:0000259" key="2">
    <source>
        <dbReference type="Pfam" id="PF07734"/>
    </source>
</evidence>